<gene>
    <name evidence="8" type="ORF">TCAL_01610</name>
</gene>
<dbReference type="InterPro" id="IPR007007">
    <property type="entry name" value="Ninjurin"/>
</dbReference>
<feature type="transmembrane region" description="Helical" evidence="7">
    <location>
        <begin position="63"/>
        <end position="89"/>
    </location>
</feature>
<evidence type="ECO:0008006" key="10">
    <source>
        <dbReference type="Google" id="ProtNLM"/>
    </source>
</evidence>
<accession>A0A553PCK5</accession>
<keyword evidence="4" id="KW-0130">Cell adhesion</keyword>
<sequence>MSKVIPFRMSGLQVEPFTRKRLDANRYATKKTLAQGMLDIALLTANASQLKYVLQVGEEKHPFFYLLLVLIISSIVLQVLTAIVLLIIGPIGIEGTDEQKAKRLEFLNHLAMGMSFGSMFLDTVKMASVGVLFLIIGGLNINKEPNQKRANILNDVIVVLIFLITLDNVVISGFGIRHTDMNVNPERL</sequence>
<proteinExistence type="inferred from homology"/>
<keyword evidence="5 7" id="KW-1133">Transmembrane helix</keyword>
<dbReference type="GO" id="GO:0016020">
    <property type="term" value="C:membrane"/>
    <property type="evidence" value="ECO:0007669"/>
    <property type="project" value="UniProtKB-SubCell"/>
</dbReference>
<dbReference type="AlphaFoldDB" id="A0A553PCK5"/>
<keyword evidence="6 7" id="KW-0472">Membrane</keyword>
<dbReference type="Pfam" id="PF04923">
    <property type="entry name" value="Ninjurin"/>
    <property type="match status" value="2"/>
</dbReference>
<dbReference type="GO" id="GO:0042246">
    <property type="term" value="P:tissue regeneration"/>
    <property type="evidence" value="ECO:0007669"/>
    <property type="project" value="InterPro"/>
</dbReference>
<keyword evidence="9" id="KW-1185">Reference proteome</keyword>
<evidence type="ECO:0000256" key="2">
    <source>
        <dbReference type="ARBA" id="ARBA00008141"/>
    </source>
</evidence>
<organism evidence="8 9">
    <name type="scientific">Tigriopus californicus</name>
    <name type="common">Marine copepod</name>
    <dbReference type="NCBI Taxonomy" id="6832"/>
    <lineage>
        <taxon>Eukaryota</taxon>
        <taxon>Metazoa</taxon>
        <taxon>Ecdysozoa</taxon>
        <taxon>Arthropoda</taxon>
        <taxon>Crustacea</taxon>
        <taxon>Multicrustacea</taxon>
        <taxon>Hexanauplia</taxon>
        <taxon>Copepoda</taxon>
        <taxon>Harpacticoida</taxon>
        <taxon>Harpacticidae</taxon>
        <taxon>Tigriopus</taxon>
    </lineage>
</organism>
<reference evidence="8 9" key="1">
    <citation type="journal article" date="2018" name="Nat. Ecol. Evol.">
        <title>Genomic signatures of mitonuclear coevolution across populations of Tigriopus californicus.</title>
        <authorList>
            <person name="Barreto F.S."/>
            <person name="Watson E.T."/>
            <person name="Lima T.G."/>
            <person name="Willett C.S."/>
            <person name="Edmands S."/>
            <person name="Li W."/>
            <person name="Burton R.S."/>
        </authorList>
    </citation>
    <scope>NUCLEOTIDE SEQUENCE [LARGE SCALE GENOMIC DNA]</scope>
    <source>
        <strain evidence="8 9">San Diego</strain>
    </source>
</reference>
<keyword evidence="3 7" id="KW-0812">Transmembrane</keyword>
<evidence type="ECO:0000256" key="7">
    <source>
        <dbReference type="SAM" id="Phobius"/>
    </source>
</evidence>
<dbReference type="Proteomes" id="UP000318571">
    <property type="component" value="Chromosome 2"/>
</dbReference>
<evidence type="ECO:0000256" key="1">
    <source>
        <dbReference type="ARBA" id="ARBA00004141"/>
    </source>
</evidence>
<dbReference type="EMBL" id="VCGU01000005">
    <property type="protein sequence ID" value="TRY75409.1"/>
    <property type="molecule type" value="Genomic_DNA"/>
</dbReference>
<feature type="transmembrane region" description="Helical" evidence="7">
    <location>
        <begin position="156"/>
        <end position="176"/>
    </location>
</feature>
<evidence type="ECO:0000313" key="8">
    <source>
        <dbReference type="EMBL" id="TRY75409.1"/>
    </source>
</evidence>
<dbReference type="PANTHER" id="PTHR12316">
    <property type="entry name" value="NINJURIN-RELATED"/>
    <property type="match status" value="1"/>
</dbReference>
<dbReference type="PANTHER" id="PTHR12316:SF17">
    <property type="entry name" value="NINJURIN C, ISOFORM D"/>
    <property type="match status" value="1"/>
</dbReference>
<protein>
    <recommendedName>
        <fullName evidence="10">Ninjurin-2</fullName>
    </recommendedName>
</protein>
<dbReference type="OMA" id="MNVNPER"/>
<dbReference type="GO" id="GO:0007155">
    <property type="term" value="P:cell adhesion"/>
    <property type="evidence" value="ECO:0007669"/>
    <property type="project" value="UniProtKB-KW"/>
</dbReference>
<evidence type="ECO:0000256" key="6">
    <source>
        <dbReference type="ARBA" id="ARBA00023136"/>
    </source>
</evidence>
<evidence type="ECO:0000256" key="3">
    <source>
        <dbReference type="ARBA" id="ARBA00022692"/>
    </source>
</evidence>
<evidence type="ECO:0000256" key="4">
    <source>
        <dbReference type="ARBA" id="ARBA00022889"/>
    </source>
</evidence>
<comment type="caution">
    <text evidence="8">The sequence shown here is derived from an EMBL/GenBank/DDBJ whole genome shotgun (WGS) entry which is preliminary data.</text>
</comment>
<evidence type="ECO:0000256" key="5">
    <source>
        <dbReference type="ARBA" id="ARBA00022989"/>
    </source>
</evidence>
<comment type="similarity">
    <text evidence="2">Belongs to the ninjurin family.</text>
</comment>
<name>A0A553PCK5_TIGCA</name>
<feature type="transmembrane region" description="Helical" evidence="7">
    <location>
        <begin position="110"/>
        <end position="136"/>
    </location>
</feature>
<evidence type="ECO:0000313" key="9">
    <source>
        <dbReference type="Proteomes" id="UP000318571"/>
    </source>
</evidence>
<comment type="subcellular location">
    <subcellularLocation>
        <location evidence="1">Membrane</location>
        <topology evidence="1">Multi-pass membrane protein</topology>
    </subcellularLocation>
</comment>